<evidence type="ECO:0000256" key="8">
    <source>
        <dbReference type="ARBA" id="ARBA00023004"/>
    </source>
</evidence>
<dbReference type="InterPro" id="IPR012910">
    <property type="entry name" value="Plug_dom"/>
</dbReference>
<evidence type="ECO:0000313" key="19">
    <source>
        <dbReference type="EMBL" id="RFM30120.1"/>
    </source>
</evidence>
<evidence type="ECO:0000256" key="12">
    <source>
        <dbReference type="ARBA" id="ARBA00023170"/>
    </source>
</evidence>
<dbReference type="Gene3D" id="2.40.170.20">
    <property type="entry name" value="TonB-dependent receptor, beta-barrel domain"/>
    <property type="match status" value="1"/>
</dbReference>
<dbReference type="InterPro" id="IPR036942">
    <property type="entry name" value="Beta-barrel_TonB_sf"/>
</dbReference>
<evidence type="ECO:0000256" key="16">
    <source>
        <dbReference type="SAM" id="SignalP"/>
    </source>
</evidence>
<keyword evidence="11 14" id="KW-0472">Membrane</keyword>
<keyword evidence="3 14" id="KW-0813">Transport</keyword>
<keyword evidence="13 14" id="KW-0998">Cell outer membrane</keyword>
<dbReference type="PANTHER" id="PTHR32552:SF68">
    <property type="entry name" value="FERRICHROME OUTER MEMBRANE TRANSPORTER_PHAGE RECEPTOR"/>
    <property type="match status" value="1"/>
</dbReference>
<evidence type="ECO:0000256" key="13">
    <source>
        <dbReference type="ARBA" id="ARBA00023237"/>
    </source>
</evidence>
<evidence type="ECO:0000256" key="11">
    <source>
        <dbReference type="ARBA" id="ARBA00023136"/>
    </source>
</evidence>
<keyword evidence="10 15" id="KW-0798">TonB box</keyword>
<dbReference type="GO" id="GO:0038023">
    <property type="term" value="F:signaling receptor activity"/>
    <property type="evidence" value="ECO:0007669"/>
    <property type="project" value="InterPro"/>
</dbReference>
<dbReference type="GO" id="GO:0009279">
    <property type="term" value="C:cell outer membrane"/>
    <property type="evidence" value="ECO:0007669"/>
    <property type="project" value="UniProtKB-SubCell"/>
</dbReference>
<dbReference type="Proteomes" id="UP000261284">
    <property type="component" value="Unassembled WGS sequence"/>
</dbReference>
<dbReference type="InterPro" id="IPR000531">
    <property type="entry name" value="Beta-barrel_TonB"/>
</dbReference>
<reference evidence="19 20" key="1">
    <citation type="submission" date="2018-08" db="EMBL/GenBank/DDBJ databases">
        <title>Chitinophagaceae sp. K23C18032701, a novel bacterium isolated from forest soil.</title>
        <authorList>
            <person name="Wang C."/>
        </authorList>
    </citation>
    <scope>NUCLEOTIDE SEQUENCE [LARGE SCALE GENOMIC DNA]</scope>
    <source>
        <strain evidence="19 20">K23C18032701</strain>
    </source>
</reference>
<dbReference type="PROSITE" id="PS52016">
    <property type="entry name" value="TONB_DEPENDENT_REC_3"/>
    <property type="match status" value="1"/>
</dbReference>
<evidence type="ECO:0000256" key="2">
    <source>
        <dbReference type="ARBA" id="ARBA00009810"/>
    </source>
</evidence>
<dbReference type="PROSITE" id="PS01156">
    <property type="entry name" value="TONB_DEPENDENT_REC_2"/>
    <property type="match status" value="1"/>
</dbReference>
<comment type="similarity">
    <text evidence="2 14 15">Belongs to the TonB-dependent receptor family.</text>
</comment>
<dbReference type="Gene3D" id="2.60.40.1120">
    <property type="entry name" value="Carboxypeptidase-like, regulatory domain"/>
    <property type="match status" value="1"/>
</dbReference>
<evidence type="ECO:0000256" key="3">
    <source>
        <dbReference type="ARBA" id="ARBA00022448"/>
    </source>
</evidence>
<dbReference type="SUPFAM" id="SSF49452">
    <property type="entry name" value="Starch-binding domain-like"/>
    <property type="match status" value="1"/>
</dbReference>
<dbReference type="SUPFAM" id="SSF56935">
    <property type="entry name" value="Porins"/>
    <property type="match status" value="1"/>
</dbReference>
<dbReference type="InterPro" id="IPR010917">
    <property type="entry name" value="TonB_rcpt_CS"/>
</dbReference>
<evidence type="ECO:0000259" key="17">
    <source>
        <dbReference type="Pfam" id="PF00593"/>
    </source>
</evidence>
<dbReference type="EMBL" id="QTJU01000001">
    <property type="protein sequence ID" value="RFM30120.1"/>
    <property type="molecule type" value="Genomic_DNA"/>
</dbReference>
<evidence type="ECO:0000256" key="5">
    <source>
        <dbReference type="ARBA" id="ARBA00022496"/>
    </source>
</evidence>
<accession>A0A3E1NQC6</accession>
<evidence type="ECO:0000256" key="1">
    <source>
        <dbReference type="ARBA" id="ARBA00004571"/>
    </source>
</evidence>
<dbReference type="GO" id="GO:0030246">
    <property type="term" value="F:carbohydrate binding"/>
    <property type="evidence" value="ECO:0007669"/>
    <property type="project" value="InterPro"/>
</dbReference>
<keyword evidence="4 14" id="KW-1134">Transmembrane beta strand</keyword>
<dbReference type="Pfam" id="PF00593">
    <property type="entry name" value="TonB_dep_Rec_b-barrel"/>
    <property type="match status" value="1"/>
</dbReference>
<dbReference type="InterPro" id="IPR010105">
    <property type="entry name" value="TonB_sidphr_rcpt"/>
</dbReference>
<keyword evidence="7 16" id="KW-0732">Signal</keyword>
<dbReference type="PANTHER" id="PTHR32552">
    <property type="entry name" value="FERRICHROME IRON RECEPTOR-RELATED"/>
    <property type="match status" value="1"/>
</dbReference>
<dbReference type="NCBIfam" id="TIGR01783">
    <property type="entry name" value="TonB-siderophor"/>
    <property type="match status" value="1"/>
</dbReference>
<dbReference type="GO" id="GO:0015891">
    <property type="term" value="P:siderophore transport"/>
    <property type="evidence" value="ECO:0007669"/>
    <property type="project" value="InterPro"/>
</dbReference>
<dbReference type="CDD" id="cd01347">
    <property type="entry name" value="ligand_gated_channel"/>
    <property type="match status" value="1"/>
</dbReference>
<keyword evidence="12 19" id="KW-0675">Receptor</keyword>
<keyword evidence="6 14" id="KW-0812">Transmembrane</keyword>
<dbReference type="Gene3D" id="2.170.130.10">
    <property type="entry name" value="TonB-dependent receptor, plug domain"/>
    <property type="match status" value="1"/>
</dbReference>
<dbReference type="Pfam" id="PF07715">
    <property type="entry name" value="Plug"/>
    <property type="match status" value="1"/>
</dbReference>
<dbReference type="InterPro" id="IPR037066">
    <property type="entry name" value="Plug_dom_sf"/>
</dbReference>
<evidence type="ECO:0000256" key="10">
    <source>
        <dbReference type="ARBA" id="ARBA00023077"/>
    </source>
</evidence>
<evidence type="ECO:0000256" key="9">
    <source>
        <dbReference type="ARBA" id="ARBA00023065"/>
    </source>
</evidence>
<comment type="subcellular location">
    <subcellularLocation>
        <location evidence="1 14">Cell outer membrane</location>
        <topology evidence="1 14">Multi-pass membrane protein</topology>
    </subcellularLocation>
</comment>
<dbReference type="InterPro" id="IPR039426">
    <property type="entry name" value="TonB-dep_rcpt-like"/>
</dbReference>
<keyword evidence="5" id="KW-0410">Iron transport</keyword>
<keyword evidence="20" id="KW-1185">Reference proteome</keyword>
<dbReference type="OrthoDB" id="9758472at2"/>
<proteinExistence type="inferred from homology"/>
<feature type="chain" id="PRO_5017621591" evidence="16">
    <location>
        <begin position="22"/>
        <end position="809"/>
    </location>
</feature>
<keyword evidence="9" id="KW-0406">Ion transport</keyword>
<evidence type="ECO:0000256" key="6">
    <source>
        <dbReference type="ARBA" id="ARBA00022692"/>
    </source>
</evidence>
<feature type="domain" description="TonB-dependent receptor-like beta-barrel" evidence="17">
    <location>
        <begin position="352"/>
        <end position="781"/>
    </location>
</feature>
<comment type="caution">
    <text evidence="19">The sequence shown here is derived from an EMBL/GenBank/DDBJ whole genome shotgun (WGS) entry which is preliminary data.</text>
</comment>
<sequence>MFVRQAILLLFLLLSGIYAWAQTSAGTIKGVIRTSDGHPAESVTIGIKGGGMVTSSDKDGKYEFKKVKPGVHTLVATFTGLVTKEVRVEVKSNETTYAPDVLLNENTSQLNEVVVSANRNRSGEFVAKMPLKNLENPQVYNSVSSEVMKQQVITSYDDALKNVPGIARTWESTGRAGDGASYFALRGFDAQPSLINGLPGLTSGNLDPADVEEIQVIKGPSGTLFGASFYGYGGIINTITKKPYYDFGGEVAYTVGSYGLNRVTADINTPLSKKDKIALRINTAYQTENSFQDAGFKHSFFIAPSLVYKVNDRLTFNVMAEVMEEKRAVAPVFFNSDRMSPLPFKNLQELNLDRKRSFTSNDLSIRNPRYNVQAQAVYKLSRQWTSQTVFSTGGVQSKGFYTYIWDDISGDKYFDQYFHNENQRTSTIDVQQNFNGDFKIGNVRNRLLVGLDYFTRNVKDNGSGWEVARQVTPQAAEVEYTDPTTGEVHPPVHLTKELVDNLLSGTYGTGTNSRNNAYSGYVSDVVNLTPRLSAMVALRADYFDSKGEKSDPTDDYHQWAVSPKLGLVYQPVIDKVSVFVNYMNAFINVAPQQTFDADGQVSGIRSFKPEHANQWEAGVKGNFIDNKLSATVSYYDIKVGNRVYPDPSNPNNSVQGGKVGSKGVELDLHANPIDGLSLLAGFSHNSTKVINGNKEDFYNEPGRSPGGQGPQNQANLWGTYQFRQGTLKNFGLGFGGNYAGVYKVIDNSVTGVFELPAYTLLNGGVFFNAKKVRIAFNVNNITNKYYYIGYWSVNPQKGRNFAASLTYKF</sequence>
<keyword evidence="8" id="KW-0408">Iron</keyword>
<evidence type="ECO:0000256" key="4">
    <source>
        <dbReference type="ARBA" id="ARBA00022452"/>
    </source>
</evidence>
<evidence type="ECO:0000259" key="18">
    <source>
        <dbReference type="Pfam" id="PF07715"/>
    </source>
</evidence>
<evidence type="ECO:0000256" key="15">
    <source>
        <dbReference type="RuleBase" id="RU003357"/>
    </source>
</evidence>
<dbReference type="Pfam" id="PF13715">
    <property type="entry name" value="CarbopepD_reg_2"/>
    <property type="match status" value="1"/>
</dbReference>
<feature type="signal peptide" evidence="16">
    <location>
        <begin position="1"/>
        <end position="21"/>
    </location>
</feature>
<feature type="domain" description="TonB-dependent receptor plug" evidence="18">
    <location>
        <begin position="134"/>
        <end position="228"/>
    </location>
</feature>
<dbReference type="GO" id="GO:0015344">
    <property type="term" value="F:siderophore uptake transmembrane transporter activity"/>
    <property type="evidence" value="ECO:0007669"/>
    <property type="project" value="TreeGrafter"/>
</dbReference>
<evidence type="ECO:0000256" key="14">
    <source>
        <dbReference type="PROSITE-ProRule" id="PRU01360"/>
    </source>
</evidence>
<evidence type="ECO:0000256" key="7">
    <source>
        <dbReference type="ARBA" id="ARBA00022729"/>
    </source>
</evidence>
<name>A0A3E1NQC6_9BACT</name>
<protein>
    <submittedName>
        <fullName evidence="19">TonB-dependent receptor</fullName>
    </submittedName>
</protein>
<gene>
    <name evidence="19" type="ORF">DXN05_03865</name>
</gene>
<dbReference type="InterPro" id="IPR013784">
    <property type="entry name" value="Carb-bd-like_fold"/>
</dbReference>
<dbReference type="AlphaFoldDB" id="A0A3E1NQC6"/>
<organism evidence="19 20">
    <name type="scientific">Deminuibacter soli</name>
    <dbReference type="NCBI Taxonomy" id="2291815"/>
    <lineage>
        <taxon>Bacteria</taxon>
        <taxon>Pseudomonadati</taxon>
        <taxon>Bacteroidota</taxon>
        <taxon>Chitinophagia</taxon>
        <taxon>Chitinophagales</taxon>
        <taxon>Chitinophagaceae</taxon>
        <taxon>Deminuibacter</taxon>
    </lineage>
</organism>
<evidence type="ECO:0000313" key="20">
    <source>
        <dbReference type="Proteomes" id="UP000261284"/>
    </source>
</evidence>